<proteinExistence type="predicted"/>
<comment type="caution">
    <text evidence="1">The sequence shown here is derived from an EMBL/GenBank/DDBJ whole genome shotgun (WGS) entry which is preliminary data.</text>
</comment>
<evidence type="ECO:0000313" key="2">
    <source>
        <dbReference type="Proteomes" id="UP000284751"/>
    </source>
</evidence>
<sequence length="130" mass="15760">MNWLYRFMYGRYGADQLTFALIILYLILSLTLTLIPVPLIWLLAYIPMVFCFYRMLSRNIAKRQAENWAFLRVWNPVKNWFKSANQNFKAHQEYKYFKCPNCKQKLRAPRGRGKIQVTCQRCRHQFIKKV</sequence>
<evidence type="ECO:0000313" key="1">
    <source>
        <dbReference type="EMBL" id="RGQ36010.1"/>
    </source>
</evidence>
<organism evidence="1 2">
    <name type="scientific">[Clostridium] leptum</name>
    <dbReference type="NCBI Taxonomy" id="1535"/>
    <lineage>
        <taxon>Bacteria</taxon>
        <taxon>Bacillati</taxon>
        <taxon>Bacillota</taxon>
        <taxon>Clostridia</taxon>
        <taxon>Eubacteriales</taxon>
        <taxon>Oscillospiraceae</taxon>
        <taxon>Oscillospiraceae incertae sedis</taxon>
    </lineage>
</organism>
<accession>A0A412AUZ4</accession>
<dbReference type="EMBL" id="QRTC01000059">
    <property type="protein sequence ID" value="RGQ36010.1"/>
    <property type="molecule type" value="Genomic_DNA"/>
</dbReference>
<reference evidence="1 2" key="1">
    <citation type="submission" date="2018-08" db="EMBL/GenBank/DDBJ databases">
        <title>A genome reference for cultivated species of the human gut microbiota.</title>
        <authorList>
            <person name="Zou Y."/>
            <person name="Xue W."/>
            <person name="Luo G."/>
        </authorList>
    </citation>
    <scope>NUCLEOTIDE SEQUENCE [LARGE SCALE GENOMIC DNA]</scope>
    <source>
        <strain evidence="1 2">AF28-26</strain>
    </source>
</reference>
<dbReference type="AlphaFoldDB" id="A0A412AUZ4"/>
<gene>
    <name evidence="1" type="ORF">DWY99_12055</name>
</gene>
<protein>
    <recommendedName>
        <fullName evidence="3">Zn-finger containing protein</fullName>
    </recommendedName>
</protein>
<dbReference type="Proteomes" id="UP000284751">
    <property type="component" value="Unassembled WGS sequence"/>
</dbReference>
<name>A0A412AUZ4_9FIRM</name>
<evidence type="ECO:0008006" key="3">
    <source>
        <dbReference type="Google" id="ProtNLM"/>
    </source>
</evidence>